<dbReference type="Proteomes" id="UP001157910">
    <property type="component" value="Unassembled WGS sequence"/>
</dbReference>
<proteinExistence type="predicted"/>
<dbReference type="RefSeq" id="WP_103727896.1">
    <property type="nucleotide sequence ID" value="NZ_FXUI01000006.1"/>
</dbReference>
<dbReference type="EMBL" id="FXUI01000006">
    <property type="protein sequence ID" value="SMP72327.1"/>
    <property type="molecule type" value="Genomic_DNA"/>
</dbReference>
<reference evidence="2 3" key="1">
    <citation type="submission" date="2017-05" db="EMBL/GenBank/DDBJ databases">
        <authorList>
            <person name="Varghese N."/>
            <person name="Submissions S."/>
        </authorList>
    </citation>
    <scope>NUCLEOTIDE SEQUENCE [LARGE SCALE GENOMIC DNA]</scope>
    <source>
        <strain evidence="2 3">SM16</strain>
    </source>
</reference>
<sequence length="83" mass="8522">MIGKIIGAVAGSHAAKHVRGIDGPGGALLGMAAPALLRRLGPATLIAAAAGGYAYKTYKDRKEAERLRASAARRPSEPTRTQA</sequence>
<comment type="caution">
    <text evidence="2">The sequence shown here is derived from an EMBL/GenBank/DDBJ whole genome shotgun (WGS) entry which is preliminary data.</text>
</comment>
<evidence type="ECO:0000256" key="1">
    <source>
        <dbReference type="SAM" id="MobiDB-lite"/>
    </source>
</evidence>
<evidence type="ECO:0008006" key="4">
    <source>
        <dbReference type="Google" id="ProtNLM"/>
    </source>
</evidence>
<feature type="region of interest" description="Disordered" evidence="1">
    <location>
        <begin position="64"/>
        <end position="83"/>
    </location>
</feature>
<organism evidence="2 3">
    <name type="scientific">Novosphingobium panipatense</name>
    <dbReference type="NCBI Taxonomy" id="428991"/>
    <lineage>
        <taxon>Bacteria</taxon>
        <taxon>Pseudomonadati</taxon>
        <taxon>Pseudomonadota</taxon>
        <taxon>Alphaproteobacteria</taxon>
        <taxon>Sphingomonadales</taxon>
        <taxon>Sphingomonadaceae</taxon>
        <taxon>Novosphingobium</taxon>
    </lineage>
</organism>
<gene>
    <name evidence="2" type="ORF">SAMN06296065_106199</name>
</gene>
<evidence type="ECO:0000313" key="3">
    <source>
        <dbReference type="Proteomes" id="UP001157910"/>
    </source>
</evidence>
<protein>
    <recommendedName>
        <fullName evidence="4">Secreted protein with PEP-CTERM sorting signal</fullName>
    </recommendedName>
</protein>
<evidence type="ECO:0000313" key="2">
    <source>
        <dbReference type="EMBL" id="SMP72327.1"/>
    </source>
</evidence>
<keyword evidence="3" id="KW-1185">Reference proteome</keyword>
<accession>A0ABY1QMI0</accession>
<name>A0ABY1QMI0_9SPHN</name>